<dbReference type="Proteomes" id="UP001642484">
    <property type="component" value="Unassembled WGS sequence"/>
</dbReference>
<sequence length="354" mass="40080">MPVPEGKDLDALMYRLLRMKCPKVLASIILCLLWTTTVDFNEEYEMLEFFAGAGNLSRYMKLCGRRTGSLDIKYQTNPSKKSAFKSDPMDILSPSGFAVALACLFKCRPDRFMAMFALKCASWTAINSGTSNRAPCASIGFDEYPNVLEANALCERTIYLLVVVVCLGGVFGLEQPRLSNFEFYPMFLEFRGLCYEVNGGSSAVWRVGWWMAHYQSLSPKRHYAFSNSQVIQKLDRGKLSGWKKKGKEKLQTTIQYQSADGKRCFKGTAALRKTEEYTVQFGRCLADLYDEMVISPCGQPKLPCLLPPAQESYQFMGQGFDLGYARLNEVYSYLRRGRNLKIPPGWSHLLPKPE</sequence>
<organism evidence="1 2">
    <name type="scientific">Durusdinium trenchii</name>
    <dbReference type="NCBI Taxonomy" id="1381693"/>
    <lineage>
        <taxon>Eukaryota</taxon>
        <taxon>Sar</taxon>
        <taxon>Alveolata</taxon>
        <taxon>Dinophyceae</taxon>
        <taxon>Suessiales</taxon>
        <taxon>Symbiodiniaceae</taxon>
        <taxon>Durusdinium</taxon>
    </lineage>
</organism>
<evidence type="ECO:0000313" key="1">
    <source>
        <dbReference type="EMBL" id="CAK8991222.1"/>
    </source>
</evidence>
<gene>
    <name evidence="1" type="ORF">CCMP2556_LOCUS2368</name>
</gene>
<comment type="caution">
    <text evidence="1">The sequence shown here is derived from an EMBL/GenBank/DDBJ whole genome shotgun (WGS) entry which is preliminary data.</text>
</comment>
<accession>A0ABP0HMW5</accession>
<proteinExistence type="predicted"/>
<evidence type="ECO:0000313" key="2">
    <source>
        <dbReference type="Proteomes" id="UP001642484"/>
    </source>
</evidence>
<keyword evidence="2" id="KW-1185">Reference proteome</keyword>
<dbReference type="EMBL" id="CAXAMN010000885">
    <property type="protein sequence ID" value="CAK8991222.1"/>
    <property type="molecule type" value="Genomic_DNA"/>
</dbReference>
<reference evidence="1 2" key="1">
    <citation type="submission" date="2024-02" db="EMBL/GenBank/DDBJ databases">
        <authorList>
            <person name="Chen Y."/>
            <person name="Shah S."/>
            <person name="Dougan E. K."/>
            <person name="Thang M."/>
            <person name="Chan C."/>
        </authorList>
    </citation>
    <scope>NUCLEOTIDE SEQUENCE [LARGE SCALE GENOMIC DNA]</scope>
</reference>
<name>A0ABP0HMW5_9DINO</name>
<protein>
    <submittedName>
        <fullName evidence="1">Uncharacterized protein</fullName>
    </submittedName>
</protein>